<dbReference type="InterPro" id="IPR035426">
    <property type="entry name" value="Gemin2/Brr1"/>
</dbReference>
<feature type="compositionally biased region" description="Polar residues" evidence="2">
    <location>
        <begin position="388"/>
        <end position="400"/>
    </location>
</feature>
<feature type="region of interest" description="Disordered" evidence="2">
    <location>
        <begin position="102"/>
        <end position="121"/>
    </location>
</feature>
<feature type="compositionally biased region" description="Low complexity" evidence="2">
    <location>
        <begin position="106"/>
        <end position="117"/>
    </location>
</feature>
<gene>
    <name evidence="3" type="ORF">QBC32DRAFT_335181</name>
</gene>
<dbReference type="GO" id="GO:0000387">
    <property type="term" value="P:spliceosomal snRNP assembly"/>
    <property type="evidence" value="ECO:0007669"/>
    <property type="project" value="InterPro"/>
</dbReference>
<comment type="caution">
    <text evidence="3">The sequence shown here is derived from an EMBL/GenBank/DDBJ whole genome shotgun (WGS) entry which is preliminary data.</text>
</comment>
<accession>A0AAN6P3B0</accession>
<evidence type="ECO:0000313" key="3">
    <source>
        <dbReference type="EMBL" id="KAK3954837.1"/>
    </source>
</evidence>
<keyword evidence="4" id="KW-1185">Reference proteome</keyword>
<comment type="similarity">
    <text evidence="1">Belongs to the gemin-2 family.</text>
</comment>
<organism evidence="3 4">
    <name type="scientific">Pseudoneurospora amorphoporcata</name>
    <dbReference type="NCBI Taxonomy" id="241081"/>
    <lineage>
        <taxon>Eukaryota</taxon>
        <taxon>Fungi</taxon>
        <taxon>Dikarya</taxon>
        <taxon>Ascomycota</taxon>
        <taxon>Pezizomycotina</taxon>
        <taxon>Sordariomycetes</taxon>
        <taxon>Sordariomycetidae</taxon>
        <taxon>Sordariales</taxon>
        <taxon>Sordariaceae</taxon>
        <taxon>Pseudoneurospora</taxon>
    </lineage>
</organism>
<sequence length="521" mass="58041">MGPKRDHYALTYSDNEEPAPQPVAKRRKERSSAKSKTTEPQTDATYGQRTAFPGLDEPAALSDEDLEFEDQGDALAYLRSVRQEANGIPHLLVAPKAGPQLPPSYLSNDSSNNNSLDRSIYHDGLGDSRGYYQDGAYTAAPDNLLERSIPEDDDAPYGYGYDDSDSGSDYSTSTDRNLALADRNRHLAREAYFASLMSQFSSLRNMLHQIPPQSLLSSLDKDHGYQVGSFGPKSWTFRVWTKRIRYTDPLPHQVAAMDRFGALKLLRVILGGKFIRRGCELRERTSRWIWALLARLPDRGEMDHTDIGWVRELGKRAVLMMVSIAQMAALKEKVEGDLEGAELAEDEVEEEVLAELEPDVDNEGVGRVDEEQVNNETRDQAAKKEGSEPTTTEDSSNPANLITEDDSGSAKVEQQPQEQEEAEEGEIDMDIDDGEVLDDDEGGPNPNPPAPSKEDAKAAMAAAKARLLAQIDDAAEDQRREDELMRQRLNMRATLNMILTVAGEFYGQRDLLEFRDPFPAL</sequence>
<dbReference type="Proteomes" id="UP001303222">
    <property type="component" value="Unassembled WGS sequence"/>
</dbReference>
<reference evidence="3" key="2">
    <citation type="submission" date="2023-06" db="EMBL/GenBank/DDBJ databases">
        <authorList>
            <consortium name="Lawrence Berkeley National Laboratory"/>
            <person name="Mondo S.J."/>
            <person name="Hensen N."/>
            <person name="Bonometti L."/>
            <person name="Westerberg I."/>
            <person name="Brannstrom I.O."/>
            <person name="Guillou S."/>
            <person name="Cros-Aarteil S."/>
            <person name="Calhoun S."/>
            <person name="Haridas S."/>
            <person name="Kuo A."/>
            <person name="Pangilinan J."/>
            <person name="Riley R."/>
            <person name="Labutti K."/>
            <person name="Andreopoulos B."/>
            <person name="Lipzen A."/>
            <person name="Chen C."/>
            <person name="Yanf M."/>
            <person name="Daum C."/>
            <person name="Ng V."/>
            <person name="Clum A."/>
            <person name="Steindorff A."/>
            <person name="Ohm R."/>
            <person name="Martin F."/>
            <person name="Silar P."/>
            <person name="Natvig D."/>
            <person name="Lalanne C."/>
            <person name="Gautier V."/>
            <person name="Ament-Velasquez S.L."/>
            <person name="Kruys A."/>
            <person name="Hutchinson M.I."/>
            <person name="Powell A.J."/>
            <person name="Barry K."/>
            <person name="Miller A.N."/>
            <person name="Grigoriev I.V."/>
            <person name="Debuchy R."/>
            <person name="Gladieux P."/>
            <person name="Thoren M.H."/>
            <person name="Johannesson H."/>
        </authorList>
    </citation>
    <scope>NUCLEOTIDE SEQUENCE</scope>
    <source>
        <strain evidence="3">CBS 626.80</strain>
    </source>
</reference>
<dbReference type="Gene3D" id="1.20.58.1070">
    <property type="match status" value="1"/>
</dbReference>
<dbReference type="AlphaFoldDB" id="A0AAN6P3B0"/>
<name>A0AAN6P3B0_9PEZI</name>
<reference evidence="3" key="1">
    <citation type="journal article" date="2023" name="Mol. Phylogenet. Evol.">
        <title>Genome-scale phylogeny and comparative genomics of the fungal order Sordariales.</title>
        <authorList>
            <person name="Hensen N."/>
            <person name="Bonometti L."/>
            <person name="Westerberg I."/>
            <person name="Brannstrom I.O."/>
            <person name="Guillou S."/>
            <person name="Cros-Aarteil S."/>
            <person name="Calhoun S."/>
            <person name="Haridas S."/>
            <person name="Kuo A."/>
            <person name="Mondo S."/>
            <person name="Pangilinan J."/>
            <person name="Riley R."/>
            <person name="LaButti K."/>
            <person name="Andreopoulos B."/>
            <person name="Lipzen A."/>
            <person name="Chen C."/>
            <person name="Yan M."/>
            <person name="Daum C."/>
            <person name="Ng V."/>
            <person name="Clum A."/>
            <person name="Steindorff A."/>
            <person name="Ohm R.A."/>
            <person name="Martin F."/>
            <person name="Silar P."/>
            <person name="Natvig D.O."/>
            <person name="Lalanne C."/>
            <person name="Gautier V."/>
            <person name="Ament-Velasquez S.L."/>
            <person name="Kruys A."/>
            <person name="Hutchinson M.I."/>
            <person name="Powell A.J."/>
            <person name="Barry K."/>
            <person name="Miller A.N."/>
            <person name="Grigoriev I.V."/>
            <person name="Debuchy R."/>
            <person name="Gladieux P."/>
            <person name="Hiltunen Thoren M."/>
            <person name="Johannesson H."/>
        </authorList>
    </citation>
    <scope>NUCLEOTIDE SEQUENCE</scope>
    <source>
        <strain evidence="3">CBS 626.80</strain>
    </source>
</reference>
<dbReference type="PANTHER" id="PTHR12794">
    <property type="entry name" value="GEMIN2"/>
    <property type="match status" value="1"/>
</dbReference>
<feature type="region of interest" description="Disordered" evidence="2">
    <location>
        <begin position="1"/>
        <end position="58"/>
    </location>
</feature>
<feature type="compositionally biased region" description="Basic and acidic residues" evidence="2">
    <location>
        <begin position="364"/>
        <end position="387"/>
    </location>
</feature>
<dbReference type="GO" id="GO:0032797">
    <property type="term" value="C:SMN complex"/>
    <property type="evidence" value="ECO:0007669"/>
    <property type="project" value="TreeGrafter"/>
</dbReference>
<dbReference type="GO" id="GO:0005634">
    <property type="term" value="C:nucleus"/>
    <property type="evidence" value="ECO:0007669"/>
    <property type="project" value="TreeGrafter"/>
</dbReference>
<proteinExistence type="inferred from homology"/>
<feature type="region of interest" description="Disordered" evidence="2">
    <location>
        <begin position="142"/>
        <end position="174"/>
    </location>
</feature>
<feature type="compositionally biased region" description="Acidic residues" evidence="2">
    <location>
        <begin position="418"/>
        <end position="442"/>
    </location>
</feature>
<dbReference type="Pfam" id="PF04938">
    <property type="entry name" value="SIP1"/>
    <property type="match status" value="1"/>
</dbReference>
<evidence type="ECO:0000256" key="1">
    <source>
        <dbReference type="ARBA" id="ARBA00025758"/>
    </source>
</evidence>
<feature type="region of interest" description="Disordered" evidence="2">
    <location>
        <begin position="341"/>
        <end position="461"/>
    </location>
</feature>
<evidence type="ECO:0000313" key="4">
    <source>
        <dbReference type="Proteomes" id="UP001303222"/>
    </source>
</evidence>
<protein>
    <submittedName>
        <fullName evidence="3">Uncharacterized protein</fullName>
    </submittedName>
</protein>
<evidence type="ECO:0000256" key="2">
    <source>
        <dbReference type="SAM" id="MobiDB-lite"/>
    </source>
</evidence>
<dbReference type="PANTHER" id="PTHR12794:SF0">
    <property type="entry name" value="GEM-ASSOCIATED PROTEIN 2"/>
    <property type="match status" value="1"/>
</dbReference>
<feature type="compositionally biased region" description="Low complexity" evidence="2">
    <location>
        <begin position="156"/>
        <end position="174"/>
    </location>
</feature>
<feature type="compositionally biased region" description="Acidic residues" evidence="2">
    <location>
        <begin position="341"/>
        <end position="362"/>
    </location>
</feature>
<dbReference type="EMBL" id="MU859084">
    <property type="protein sequence ID" value="KAK3954837.1"/>
    <property type="molecule type" value="Genomic_DNA"/>
</dbReference>